<dbReference type="Proteomes" id="UP000184063">
    <property type="component" value="Unassembled WGS sequence"/>
</dbReference>
<dbReference type="VEuPathDB" id="FungiDB:ASPFODRAFT_52303"/>
<dbReference type="AlphaFoldDB" id="A0A1M3T3C4"/>
<gene>
    <name evidence="1" type="ORF">ASPFODRAFT_52303</name>
</gene>
<name>A0A1M3T3C4_ASPLC</name>
<proteinExistence type="predicted"/>
<organism evidence="1 2">
    <name type="scientific">Aspergillus luchuensis (strain CBS 106.47)</name>
    <dbReference type="NCBI Taxonomy" id="1137211"/>
    <lineage>
        <taxon>Eukaryota</taxon>
        <taxon>Fungi</taxon>
        <taxon>Dikarya</taxon>
        <taxon>Ascomycota</taxon>
        <taxon>Pezizomycotina</taxon>
        <taxon>Eurotiomycetes</taxon>
        <taxon>Eurotiomycetidae</taxon>
        <taxon>Eurotiales</taxon>
        <taxon>Aspergillaceae</taxon>
        <taxon>Aspergillus</taxon>
        <taxon>Aspergillus subgen. Circumdati</taxon>
    </lineage>
</organism>
<protein>
    <submittedName>
        <fullName evidence="1">Uncharacterized protein</fullName>
    </submittedName>
</protein>
<dbReference type="EMBL" id="KV878251">
    <property type="protein sequence ID" value="OJZ81252.1"/>
    <property type="molecule type" value="Genomic_DNA"/>
</dbReference>
<sequence>MASMEFPLFPSLGSLSPLLPCPNAVATVHSTHQLSRELHVEKREKGGCRADRRGSCLPLLGIVKAANQKVRHQL</sequence>
<reference evidence="2" key="1">
    <citation type="journal article" date="2017" name="Genome Biol.">
        <title>Comparative genomics reveals high biological diversity and specific adaptations in the industrially and medically important fungal genus Aspergillus.</title>
        <authorList>
            <person name="de Vries R.P."/>
            <person name="Riley R."/>
            <person name="Wiebenga A."/>
            <person name="Aguilar-Osorio G."/>
            <person name="Amillis S."/>
            <person name="Uchima C.A."/>
            <person name="Anderluh G."/>
            <person name="Asadollahi M."/>
            <person name="Askin M."/>
            <person name="Barry K."/>
            <person name="Battaglia E."/>
            <person name="Bayram O."/>
            <person name="Benocci T."/>
            <person name="Braus-Stromeyer S.A."/>
            <person name="Caldana C."/>
            <person name="Canovas D."/>
            <person name="Cerqueira G.C."/>
            <person name="Chen F."/>
            <person name="Chen W."/>
            <person name="Choi C."/>
            <person name="Clum A."/>
            <person name="Dos Santos R.A."/>
            <person name="Damasio A.R."/>
            <person name="Diallinas G."/>
            <person name="Emri T."/>
            <person name="Fekete E."/>
            <person name="Flipphi M."/>
            <person name="Freyberg S."/>
            <person name="Gallo A."/>
            <person name="Gournas C."/>
            <person name="Habgood R."/>
            <person name="Hainaut M."/>
            <person name="Harispe M.L."/>
            <person name="Henrissat B."/>
            <person name="Hilden K.S."/>
            <person name="Hope R."/>
            <person name="Hossain A."/>
            <person name="Karabika E."/>
            <person name="Karaffa L."/>
            <person name="Karanyi Z."/>
            <person name="Krasevec N."/>
            <person name="Kuo A."/>
            <person name="Kusch H."/>
            <person name="LaButti K."/>
            <person name="Lagendijk E.L."/>
            <person name="Lapidus A."/>
            <person name="Levasseur A."/>
            <person name="Lindquist E."/>
            <person name="Lipzen A."/>
            <person name="Logrieco A.F."/>
            <person name="MacCabe A."/>
            <person name="Maekelae M.R."/>
            <person name="Malavazi I."/>
            <person name="Melin P."/>
            <person name="Meyer V."/>
            <person name="Mielnichuk N."/>
            <person name="Miskei M."/>
            <person name="Molnar A.P."/>
            <person name="Mule G."/>
            <person name="Ngan C.Y."/>
            <person name="Orejas M."/>
            <person name="Orosz E."/>
            <person name="Ouedraogo J.P."/>
            <person name="Overkamp K.M."/>
            <person name="Park H.-S."/>
            <person name="Perrone G."/>
            <person name="Piumi F."/>
            <person name="Punt P.J."/>
            <person name="Ram A.F."/>
            <person name="Ramon A."/>
            <person name="Rauscher S."/>
            <person name="Record E."/>
            <person name="Riano-Pachon D.M."/>
            <person name="Robert V."/>
            <person name="Roehrig J."/>
            <person name="Ruller R."/>
            <person name="Salamov A."/>
            <person name="Salih N.S."/>
            <person name="Samson R.A."/>
            <person name="Sandor E."/>
            <person name="Sanguinetti M."/>
            <person name="Schuetze T."/>
            <person name="Sepcic K."/>
            <person name="Shelest E."/>
            <person name="Sherlock G."/>
            <person name="Sophianopoulou V."/>
            <person name="Squina F.M."/>
            <person name="Sun H."/>
            <person name="Susca A."/>
            <person name="Todd R.B."/>
            <person name="Tsang A."/>
            <person name="Unkles S.E."/>
            <person name="van de Wiele N."/>
            <person name="van Rossen-Uffink D."/>
            <person name="Oliveira J.V."/>
            <person name="Vesth T.C."/>
            <person name="Visser J."/>
            <person name="Yu J.-H."/>
            <person name="Zhou M."/>
            <person name="Andersen M.R."/>
            <person name="Archer D.B."/>
            <person name="Baker S.E."/>
            <person name="Benoit I."/>
            <person name="Brakhage A.A."/>
            <person name="Braus G.H."/>
            <person name="Fischer R."/>
            <person name="Frisvad J.C."/>
            <person name="Goldman G.H."/>
            <person name="Houbraken J."/>
            <person name="Oakley B."/>
            <person name="Pocsi I."/>
            <person name="Scazzocchio C."/>
            <person name="Seiboth B."/>
            <person name="vanKuyk P.A."/>
            <person name="Wortman J."/>
            <person name="Dyer P.S."/>
            <person name="Grigoriev I.V."/>
        </authorList>
    </citation>
    <scope>NUCLEOTIDE SEQUENCE [LARGE SCALE GENOMIC DNA]</scope>
    <source>
        <strain evidence="2">CBS 106.47</strain>
    </source>
</reference>
<evidence type="ECO:0000313" key="1">
    <source>
        <dbReference type="EMBL" id="OJZ81252.1"/>
    </source>
</evidence>
<accession>A0A1M3T3C4</accession>
<evidence type="ECO:0000313" key="2">
    <source>
        <dbReference type="Proteomes" id="UP000184063"/>
    </source>
</evidence>